<keyword evidence="3 7" id="KW-1017">Isopeptide bond</keyword>
<evidence type="ECO:0000259" key="9">
    <source>
        <dbReference type="Pfam" id="PF20637"/>
    </source>
</evidence>
<dbReference type="PANTHER" id="PTHR13040:SF2">
    <property type="entry name" value="AUTOPHAGY PROTEIN 5"/>
    <property type="match status" value="1"/>
</dbReference>
<comment type="similarity">
    <text evidence="2 7">Belongs to the ATG5 family.</text>
</comment>
<dbReference type="GO" id="GO:0000422">
    <property type="term" value="P:autophagy of mitochondrion"/>
    <property type="evidence" value="ECO:0007669"/>
    <property type="project" value="TreeGrafter"/>
</dbReference>
<dbReference type="GO" id="GO:0005776">
    <property type="term" value="C:autophagosome"/>
    <property type="evidence" value="ECO:0007669"/>
    <property type="project" value="TreeGrafter"/>
</dbReference>
<feature type="domain" description="Autophagy protein ATG5 UblA" evidence="10">
    <location>
        <begin position="8"/>
        <end position="118"/>
    </location>
</feature>
<dbReference type="Pfam" id="PF20637">
    <property type="entry name" value="ATG5_HBR"/>
    <property type="match status" value="1"/>
</dbReference>
<feature type="domain" description="Autophagy protein ATG5 UblB" evidence="8">
    <location>
        <begin position="196"/>
        <end position="279"/>
    </location>
</feature>
<keyword evidence="4 7" id="KW-0832">Ubl conjugation</keyword>
<dbReference type="GO" id="GO:0061908">
    <property type="term" value="C:phagophore"/>
    <property type="evidence" value="ECO:0007669"/>
    <property type="project" value="TreeGrafter"/>
</dbReference>
<sequence length="288" mass="33231">MDQIRSLVWNGALNLQVSVKESLLLKDVSHEESVLNIRVPRDTYFAIYLPTIFEHLRPYLLTDPQNDNSTFWFQFENVPLFWNYPVGVLYDSMLALNPSIRACKDTENSINMWKIELNCGPKPPAGIIPLIDGIDQIRSYWMHQWKQSCYILNGSAKQLMSLPMQDSQQFWESVLTRDRGIYESMVAKIVPKRPKSIPIVLHQTLPAMKRIQPLATEREDDGTSRSLQDLLKVQYPGLFPDGQVLMKAVSNGIEIPLDSNLFELYQQLRSFDGFLHVCICLVFTEEYS</sequence>
<accession>A0A8J2T9W1</accession>
<dbReference type="Gene3D" id="1.10.246.190">
    <property type="entry name" value="Autophagy protein Apg5, helix rich domain"/>
    <property type="match status" value="1"/>
</dbReference>
<keyword evidence="7" id="KW-0472">Membrane</keyword>
<evidence type="ECO:0000256" key="1">
    <source>
        <dbReference type="ARBA" id="ARBA00004623"/>
    </source>
</evidence>
<dbReference type="InterPro" id="IPR007239">
    <property type="entry name" value="Atg5"/>
</dbReference>
<comment type="function">
    <text evidence="7">Involved in cytoplasm to vacuole transport (Cvt) and autophagic vesicle formation.</text>
</comment>
<dbReference type="GO" id="GO:0034045">
    <property type="term" value="C:phagophore assembly site membrane"/>
    <property type="evidence" value="ECO:0007669"/>
    <property type="project" value="UniProtKB-SubCell"/>
</dbReference>
<comment type="subcellular location">
    <subcellularLocation>
        <location evidence="1 7">Preautophagosomal structure membrane</location>
        <topology evidence="1 7">Peripheral membrane protein</topology>
    </subcellularLocation>
</comment>
<dbReference type="GO" id="GO:0044233">
    <property type="term" value="C:mitochondria-associated endoplasmic reticulum membrane contact site"/>
    <property type="evidence" value="ECO:0007669"/>
    <property type="project" value="TreeGrafter"/>
</dbReference>
<name>A0A8J2T9W1_ZYGB2</name>
<evidence type="ECO:0000313" key="11">
    <source>
        <dbReference type="EMBL" id="CDF91043.1"/>
    </source>
</evidence>
<dbReference type="GO" id="GO:0015031">
    <property type="term" value="P:protein transport"/>
    <property type="evidence" value="ECO:0007669"/>
    <property type="project" value="UniProtKB-KW"/>
</dbReference>
<keyword evidence="6 7" id="KW-0072">Autophagy</keyword>
<dbReference type="Gene3D" id="3.10.20.90">
    <property type="entry name" value="Phosphatidylinositol 3-kinase Catalytic Subunit, Chain A, domain 1"/>
    <property type="match status" value="1"/>
</dbReference>
<proteinExistence type="inferred from homology"/>
<dbReference type="InterPro" id="IPR042526">
    <property type="entry name" value="Atg5_HR"/>
</dbReference>
<dbReference type="InterPro" id="IPR048318">
    <property type="entry name" value="ATG5_UblB"/>
</dbReference>
<dbReference type="GO" id="GO:0006995">
    <property type="term" value="P:cellular response to nitrogen starvation"/>
    <property type="evidence" value="ECO:0007669"/>
    <property type="project" value="TreeGrafter"/>
</dbReference>
<dbReference type="GO" id="GO:0034274">
    <property type="term" value="C:Atg12-Atg5-Atg16 complex"/>
    <property type="evidence" value="ECO:0007669"/>
    <property type="project" value="TreeGrafter"/>
</dbReference>
<evidence type="ECO:0000259" key="8">
    <source>
        <dbReference type="Pfam" id="PF04106"/>
    </source>
</evidence>
<organism evidence="11 12">
    <name type="scientific">Zygosaccharomyces bailii (strain CLIB 213 / ATCC 58445 / CBS 680 / BCRC 21525 / NBRC 1098 / NCYC 1416 / NRRL Y-2227)</name>
    <dbReference type="NCBI Taxonomy" id="1333698"/>
    <lineage>
        <taxon>Eukaryota</taxon>
        <taxon>Fungi</taxon>
        <taxon>Dikarya</taxon>
        <taxon>Ascomycota</taxon>
        <taxon>Saccharomycotina</taxon>
        <taxon>Saccharomycetes</taxon>
        <taxon>Saccharomycetales</taxon>
        <taxon>Saccharomycetaceae</taxon>
        <taxon>Zygosaccharomyces</taxon>
    </lineage>
</organism>
<dbReference type="AlphaFoldDB" id="A0A8J2T9W1"/>
<evidence type="ECO:0000259" key="10">
    <source>
        <dbReference type="Pfam" id="PF20638"/>
    </source>
</evidence>
<feature type="domain" description="Autophagy protein ATG5 alpha-helical bundle region" evidence="9">
    <location>
        <begin position="135"/>
        <end position="191"/>
    </location>
</feature>
<dbReference type="OrthoDB" id="272162at2759"/>
<evidence type="ECO:0000256" key="2">
    <source>
        <dbReference type="ARBA" id="ARBA00006910"/>
    </source>
</evidence>
<comment type="subunit">
    <text evidence="7">Conjugated with ATG12.</text>
</comment>
<dbReference type="InterPro" id="IPR042527">
    <property type="entry name" value="Atg5_UblA_dom_sf"/>
</dbReference>
<evidence type="ECO:0000256" key="7">
    <source>
        <dbReference type="RuleBase" id="RU361202"/>
    </source>
</evidence>
<reference evidence="12" key="1">
    <citation type="journal article" date="2013" name="Genome Announc.">
        <title>Genome sequence of the food spoilage yeast Zygosaccharomyces bailii CLIB 213(T).</title>
        <authorList>
            <person name="Galeote V."/>
            <person name="Bigey F."/>
            <person name="Devillers H."/>
            <person name="Neuveglise C."/>
            <person name="Dequin S."/>
        </authorList>
    </citation>
    <scope>NUCLEOTIDE SEQUENCE [LARGE SCALE GENOMIC DNA]</scope>
    <source>
        <strain evidence="12">CLIB 213 / ATCC 58445 / CBS 680 / CCRC 21525 / NBRC 1098 / NCYC 1416 / NRRL Y-2227</strain>
    </source>
</reference>
<dbReference type="EMBL" id="HG316462">
    <property type="protein sequence ID" value="CDF91043.1"/>
    <property type="molecule type" value="Genomic_DNA"/>
</dbReference>
<dbReference type="Gene3D" id="3.10.20.620">
    <property type="match status" value="1"/>
</dbReference>
<keyword evidence="12" id="KW-1185">Reference proteome</keyword>
<dbReference type="InterPro" id="IPR048940">
    <property type="entry name" value="ATG5_HBR"/>
</dbReference>
<dbReference type="InterPro" id="IPR048939">
    <property type="entry name" value="ATG5_UblA"/>
</dbReference>
<protein>
    <recommendedName>
        <fullName evidence="7">Autophagy protein 5</fullName>
    </recommendedName>
</protein>
<dbReference type="PANTHER" id="PTHR13040">
    <property type="entry name" value="AUTOPHAGY PROTEIN 5"/>
    <property type="match status" value="1"/>
</dbReference>
<dbReference type="GO" id="GO:0034727">
    <property type="term" value="P:piecemeal microautophagy of the nucleus"/>
    <property type="evidence" value="ECO:0007669"/>
    <property type="project" value="TreeGrafter"/>
</dbReference>
<dbReference type="Pfam" id="PF20638">
    <property type="entry name" value="ATG5_UblA"/>
    <property type="match status" value="1"/>
</dbReference>
<evidence type="ECO:0000256" key="6">
    <source>
        <dbReference type="ARBA" id="ARBA00023006"/>
    </source>
</evidence>
<gene>
    <name evidence="11" type="ORF">BN860_03532g</name>
</gene>
<dbReference type="Pfam" id="PF04106">
    <property type="entry name" value="ATG5_UblB"/>
    <property type="match status" value="1"/>
</dbReference>
<dbReference type="GO" id="GO:0019776">
    <property type="term" value="F:Atg8-family ligase activity"/>
    <property type="evidence" value="ECO:0007669"/>
    <property type="project" value="TreeGrafter"/>
</dbReference>
<evidence type="ECO:0000256" key="3">
    <source>
        <dbReference type="ARBA" id="ARBA00022499"/>
    </source>
</evidence>
<evidence type="ECO:0000313" key="12">
    <source>
        <dbReference type="Proteomes" id="UP000019375"/>
    </source>
</evidence>
<dbReference type="Proteomes" id="UP000019375">
    <property type="component" value="Unassembled WGS sequence"/>
</dbReference>
<keyword evidence="5" id="KW-0653">Protein transport</keyword>
<keyword evidence="7" id="KW-0813">Transport</keyword>
<evidence type="ECO:0000256" key="4">
    <source>
        <dbReference type="ARBA" id="ARBA00022843"/>
    </source>
</evidence>
<evidence type="ECO:0000256" key="5">
    <source>
        <dbReference type="ARBA" id="ARBA00022927"/>
    </source>
</evidence>